<organism evidence="2 3">
    <name type="scientific">Rubroshorea leprosula</name>
    <dbReference type="NCBI Taxonomy" id="152421"/>
    <lineage>
        <taxon>Eukaryota</taxon>
        <taxon>Viridiplantae</taxon>
        <taxon>Streptophyta</taxon>
        <taxon>Embryophyta</taxon>
        <taxon>Tracheophyta</taxon>
        <taxon>Spermatophyta</taxon>
        <taxon>Magnoliopsida</taxon>
        <taxon>eudicotyledons</taxon>
        <taxon>Gunneridae</taxon>
        <taxon>Pentapetalae</taxon>
        <taxon>rosids</taxon>
        <taxon>malvids</taxon>
        <taxon>Malvales</taxon>
        <taxon>Dipterocarpaceae</taxon>
        <taxon>Rubroshorea</taxon>
    </lineage>
</organism>
<proteinExistence type="predicted"/>
<sequence>MARPQAEMVVTPGRELESRESLQKQLVGRDKAVNSSPDKDVNKVDYAQHQGKADLVWLRGEIQAKCRTVTS</sequence>
<keyword evidence="3" id="KW-1185">Reference proteome</keyword>
<reference evidence="2 3" key="1">
    <citation type="journal article" date="2021" name="Commun. Biol.">
        <title>The genome of Shorea leprosula (Dipterocarpaceae) highlights the ecological relevance of drought in aseasonal tropical rainforests.</title>
        <authorList>
            <person name="Ng K.K.S."/>
            <person name="Kobayashi M.J."/>
            <person name="Fawcett J.A."/>
            <person name="Hatakeyama M."/>
            <person name="Paape T."/>
            <person name="Ng C.H."/>
            <person name="Ang C.C."/>
            <person name="Tnah L.H."/>
            <person name="Lee C.T."/>
            <person name="Nishiyama T."/>
            <person name="Sese J."/>
            <person name="O'Brien M.J."/>
            <person name="Copetti D."/>
            <person name="Mohd Noor M.I."/>
            <person name="Ong R.C."/>
            <person name="Putra M."/>
            <person name="Sireger I.Z."/>
            <person name="Indrioko S."/>
            <person name="Kosugi Y."/>
            <person name="Izuno A."/>
            <person name="Isagi Y."/>
            <person name="Lee S.L."/>
            <person name="Shimizu K.K."/>
        </authorList>
    </citation>
    <scope>NUCLEOTIDE SEQUENCE [LARGE SCALE GENOMIC DNA]</scope>
    <source>
        <strain evidence="2">214</strain>
    </source>
</reference>
<evidence type="ECO:0000313" key="3">
    <source>
        <dbReference type="Proteomes" id="UP001054252"/>
    </source>
</evidence>
<feature type="region of interest" description="Disordered" evidence="1">
    <location>
        <begin position="1"/>
        <end position="20"/>
    </location>
</feature>
<dbReference type="Proteomes" id="UP001054252">
    <property type="component" value="Unassembled WGS sequence"/>
</dbReference>
<comment type="caution">
    <text evidence="2">The sequence shown here is derived from an EMBL/GenBank/DDBJ whole genome shotgun (WGS) entry which is preliminary data.</text>
</comment>
<protein>
    <submittedName>
        <fullName evidence="2">Uncharacterized protein</fullName>
    </submittedName>
</protein>
<accession>A0AAV5LWL7</accession>
<evidence type="ECO:0000313" key="2">
    <source>
        <dbReference type="EMBL" id="GKV41899.1"/>
    </source>
</evidence>
<gene>
    <name evidence="2" type="ORF">SLEP1_g49371</name>
</gene>
<name>A0AAV5LWL7_9ROSI</name>
<dbReference type="EMBL" id="BPVZ01000153">
    <property type="protein sequence ID" value="GKV41899.1"/>
    <property type="molecule type" value="Genomic_DNA"/>
</dbReference>
<evidence type="ECO:0000256" key="1">
    <source>
        <dbReference type="SAM" id="MobiDB-lite"/>
    </source>
</evidence>
<dbReference type="AlphaFoldDB" id="A0AAV5LWL7"/>